<dbReference type="PANTHER" id="PTHR33840">
    <property type="match status" value="1"/>
</dbReference>
<dbReference type="GO" id="GO:0016787">
    <property type="term" value="F:hydrolase activity"/>
    <property type="evidence" value="ECO:0007669"/>
    <property type="project" value="UniProtKB-KW"/>
</dbReference>
<dbReference type="AlphaFoldDB" id="A0A543PE49"/>
<dbReference type="EMBL" id="VFQE01000001">
    <property type="protein sequence ID" value="TQN42356.1"/>
    <property type="molecule type" value="Genomic_DNA"/>
</dbReference>
<proteinExistence type="predicted"/>
<evidence type="ECO:0000313" key="3">
    <source>
        <dbReference type="Proteomes" id="UP000319865"/>
    </source>
</evidence>
<keyword evidence="2" id="KW-0378">Hydrolase</keyword>
<dbReference type="PANTHER" id="PTHR33840:SF1">
    <property type="entry name" value="TLE1 PHOSPHOLIPASE DOMAIN-CONTAINING PROTEIN"/>
    <property type="match status" value="1"/>
</dbReference>
<accession>A0A543PE49</accession>
<dbReference type="InterPro" id="IPR029058">
    <property type="entry name" value="AB_hydrolase_fold"/>
</dbReference>
<name>A0A543PE49_9ACTN</name>
<dbReference type="RefSeq" id="WP_170182368.1">
    <property type="nucleotide sequence ID" value="NZ_VFQE01000001.1"/>
</dbReference>
<organism evidence="2 3">
    <name type="scientific">Blastococcus colisei</name>
    <dbReference type="NCBI Taxonomy" id="1564162"/>
    <lineage>
        <taxon>Bacteria</taxon>
        <taxon>Bacillati</taxon>
        <taxon>Actinomycetota</taxon>
        <taxon>Actinomycetes</taxon>
        <taxon>Geodermatophilales</taxon>
        <taxon>Geodermatophilaceae</taxon>
        <taxon>Blastococcus</taxon>
    </lineage>
</organism>
<dbReference type="InterPro" id="IPR018712">
    <property type="entry name" value="Tle1-like_cat"/>
</dbReference>
<dbReference type="Gene3D" id="3.40.50.1820">
    <property type="entry name" value="alpha/beta hydrolase"/>
    <property type="match status" value="1"/>
</dbReference>
<gene>
    <name evidence="2" type="ORF">FHU33_1754</name>
</gene>
<protein>
    <submittedName>
        <fullName evidence="2">Putative alpha/beta hydrolase family protein DUF2235</fullName>
    </submittedName>
</protein>
<sequence>MTKADAPGMAPRGGRRGINIPVLLDGTWSDTNTNTNVGQICGRVPRDAAGLVQERCYIEGVGTGPFDRIRGGLFGQGLEKVIRRAYRHIAQHHRSDEDRIYLIGYSRGAFTARSLAGMIAKCGLLDADDMSSEKVFQRYRDRKTPGLREMQTGEMPARTAEDRLVLERSRLVRIRFIGVFDTVGSLGIPAGLGRFLTRSKYEFHDTNLSGLVDVACHAVAVDEHRKQFQPTLWTDVPTPIRGHRTEVEQHWFVGAHGNIGGGGTSEPATRNPLSLLAREWIVDRAVAAGLVVDPPEAPLRGTEWSGPIHDFQKTALGRLTGLWPLNKPLLRPVRTTVEETLDRSVLRRWDDADPPYRPGNPGLATWVQSIITAR</sequence>
<evidence type="ECO:0000313" key="2">
    <source>
        <dbReference type="EMBL" id="TQN42356.1"/>
    </source>
</evidence>
<evidence type="ECO:0000259" key="1">
    <source>
        <dbReference type="Pfam" id="PF09994"/>
    </source>
</evidence>
<dbReference type="Proteomes" id="UP000319865">
    <property type="component" value="Unassembled WGS sequence"/>
</dbReference>
<reference evidence="2 3" key="1">
    <citation type="submission" date="2019-06" db="EMBL/GenBank/DDBJ databases">
        <title>Sequencing the genomes of 1000 actinobacteria strains.</title>
        <authorList>
            <person name="Klenk H.-P."/>
        </authorList>
    </citation>
    <scope>NUCLEOTIDE SEQUENCE [LARGE SCALE GENOMIC DNA]</scope>
    <source>
        <strain evidence="2 3">DSM 46837</strain>
    </source>
</reference>
<keyword evidence="3" id="KW-1185">Reference proteome</keyword>
<feature type="domain" description="T6SS Phospholipase effector Tle1-like catalytic" evidence="1">
    <location>
        <begin position="21"/>
        <end position="283"/>
    </location>
</feature>
<dbReference type="SUPFAM" id="SSF53474">
    <property type="entry name" value="alpha/beta-Hydrolases"/>
    <property type="match status" value="1"/>
</dbReference>
<dbReference type="Pfam" id="PF09994">
    <property type="entry name" value="T6SS_Tle1-like_cat"/>
    <property type="match status" value="1"/>
</dbReference>
<comment type="caution">
    <text evidence="2">The sequence shown here is derived from an EMBL/GenBank/DDBJ whole genome shotgun (WGS) entry which is preliminary data.</text>
</comment>